<proteinExistence type="predicted"/>
<name>A0A238JZ10_9RHOB</name>
<dbReference type="PROSITE" id="PS51782">
    <property type="entry name" value="LYSM"/>
    <property type="match status" value="1"/>
</dbReference>
<dbReference type="Proteomes" id="UP000202485">
    <property type="component" value="Unassembled WGS sequence"/>
</dbReference>
<dbReference type="SMART" id="SM00257">
    <property type="entry name" value="LysM"/>
    <property type="match status" value="1"/>
</dbReference>
<feature type="compositionally biased region" description="Low complexity" evidence="1">
    <location>
        <begin position="270"/>
        <end position="284"/>
    </location>
</feature>
<dbReference type="InterPro" id="IPR018392">
    <property type="entry name" value="LysM"/>
</dbReference>
<feature type="region of interest" description="Disordered" evidence="1">
    <location>
        <begin position="38"/>
        <end position="126"/>
    </location>
</feature>
<keyword evidence="2" id="KW-1133">Transmembrane helix</keyword>
<evidence type="ECO:0000313" key="5">
    <source>
        <dbReference type="Proteomes" id="UP000202485"/>
    </source>
</evidence>
<dbReference type="SUPFAM" id="SSF54106">
    <property type="entry name" value="LysM domain"/>
    <property type="match status" value="1"/>
</dbReference>
<sequence>MDAKSGSGRSGAFVWGILAGILAVIGAGGLYLSGVFGPAQHDQSTTEEAIAESASEGPAAAPAPSSDAEDSQVVAEPDNVDEVQTSTETEEATAPEAEETTATDEQTAQDATVEEQPAEAAPSPEATAAAIAPTLDQIFVEPDGNALLSGKGDPGSQVRILLDGEPIHSFTVDGSGQFAEFVTIPFSEAARGLVLEAGDGTRSAQSDDYLIAALPKPPAPPATDEQVASTDTEAQDETAEQPSAAASVEDTEVAQTDETVTGAQDEEATSPEATTETQSSESQQVAVLRSGEEGVELVQSPSSEDASPEQVALDTIGYSDAGDVQLSGRVSEGAAVRLYLNNKLVADITPGQDGDWRGEIQEVDPGVYTLRVDEVDTDGTVLSRLETPFKREPVEVLQAAEAQDAVPGADQSTPIRSVTVQKGDTLWAISRERFGDGVLYVRLFDANRDLIRDPDLIYPGQVFTIPE</sequence>
<dbReference type="PANTHER" id="PTHR34700">
    <property type="entry name" value="POTASSIUM BINDING PROTEIN KBP"/>
    <property type="match status" value="1"/>
</dbReference>
<dbReference type="OrthoDB" id="370541at2"/>
<dbReference type="InterPro" id="IPR052196">
    <property type="entry name" value="Bact_Kbp"/>
</dbReference>
<evidence type="ECO:0000256" key="1">
    <source>
        <dbReference type="SAM" id="MobiDB-lite"/>
    </source>
</evidence>
<feature type="region of interest" description="Disordered" evidence="1">
    <location>
        <begin position="200"/>
        <end position="309"/>
    </location>
</feature>
<dbReference type="RefSeq" id="WP_093962456.1">
    <property type="nucleotide sequence ID" value="NZ_FXYG01000001.1"/>
</dbReference>
<gene>
    <name evidence="4" type="ORF">RUA8715_00957</name>
</gene>
<dbReference type="Pfam" id="PF01476">
    <property type="entry name" value="LysM"/>
    <property type="match status" value="1"/>
</dbReference>
<dbReference type="CDD" id="cd00118">
    <property type="entry name" value="LysM"/>
    <property type="match status" value="1"/>
</dbReference>
<accession>A0A238JZ10</accession>
<reference evidence="5" key="1">
    <citation type="submission" date="2017-05" db="EMBL/GenBank/DDBJ databases">
        <authorList>
            <person name="Rodrigo-Torres L."/>
            <person name="Arahal R. D."/>
            <person name="Lucena T."/>
        </authorList>
    </citation>
    <scope>NUCLEOTIDE SEQUENCE [LARGE SCALE GENOMIC DNA]</scope>
    <source>
        <strain evidence="5">CECT 8715</strain>
    </source>
</reference>
<keyword evidence="2" id="KW-0472">Membrane</keyword>
<feature type="compositionally biased region" description="Acidic residues" evidence="1">
    <location>
        <begin position="88"/>
        <end position="102"/>
    </location>
</feature>
<protein>
    <submittedName>
        <fullName evidence="4">LysM domain/BON superfamily protein</fullName>
    </submittedName>
</protein>
<feature type="compositionally biased region" description="Low complexity" evidence="1">
    <location>
        <begin position="47"/>
        <end position="66"/>
    </location>
</feature>
<dbReference type="EMBL" id="FXYG01000001">
    <property type="protein sequence ID" value="SMX35364.1"/>
    <property type="molecule type" value="Genomic_DNA"/>
</dbReference>
<organism evidence="4 5">
    <name type="scientific">Ruegeria arenilitoris</name>
    <dbReference type="NCBI Taxonomy" id="1173585"/>
    <lineage>
        <taxon>Bacteria</taxon>
        <taxon>Pseudomonadati</taxon>
        <taxon>Pseudomonadota</taxon>
        <taxon>Alphaproteobacteria</taxon>
        <taxon>Rhodobacterales</taxon>
        <taxon>Roseobacteraceae</taxon>
        <taxon>Ruegeria</taxon>
    </lineage>
</organism>
<evidence type="ECO:0000259" key="3">
    <source>
        <dbReference type="PROSITE" id="PS51782"/>
    </source>
</evidence>
<feature type="compositionally biased region" description="Polar residues" evidence="1">
    <location>
        <begin position="253"/>
        <end position="262"/>
    </location>
</feature>
<dbReference type="AlphaFoldDB" id="A0A238JZ10"/>
<dbReference type="Gene3D" id="3.10.350.10">
    <property type="entry name" value="LysM domain"/>
    <property type="match status" value="1"/>
</dbReference>
<keyword evidence="5" id="KW-1185">Reference proteome</keyword>
<feature type="transmembrane region" description="Helical" evidence="2">
    <location>
        <begin position="12"/>
        <end position="32"/>
    </location>
</feature>
<dbReference type="PANTHER" id="PTHR34700:SF4">
    <property type="entry name" value="PHAGE-LIKE ELEMENT PBSX PROTEIN XKDP"/>
    <property type="match status" value="1"/>
</dbReference>
<evidence type="ECO:0000256" key="2">
    <source>
        <dbReference type="SAM" id="Phobius"/>
    </source>
</evidence>
<keyword evidence="2" id="KW-0812">Transmembrane</keyword>
<feature type="domain" description="LysM" evidence="3">
    <location>
        <begin position="416"/>
        <end position="465"/>
    </location>
</feature>
<evidence type="ECO:0000313" key="4">
    <source>
        <dbReference type="EMBL" id="SMX35364.1"/>
    </source>
</evidence>
<dbReference type="InterPro" id="IPR036779">
    <property type="entry name" value="LysM_dom_sf"/>
</dbReference>